<organism evidence="4 5">
    <name type="scientific">Paraburkholderia susongensis</name>
    <dbReference type="NCBI Taxonomy" id="1515439"/>
    <lineage>
        <taxon>Bacteria</taxon>
        <taxon>Pseudomonadati</taxon>
        <taxon>Pseudomonadota</taxon>
        <taxon>Betaproteobacteria</taxon>
        <taxon>Burkholderiales</taxon>
        <taxon>Burkholderiaceae</taxon>
        <taxon>Paraburkholderia</taxon>
    </lineage>
</organism>
<name>A0A1X7IZV2_9BURK</name>
<sequence>MPVFHATAVALPVAASATAATAPRPRPAGRLRALVPLCALLLGACATYHREPLAPQDTSTSARSLERIRIDPSSMPLPELAAHRFDPADGLDIDEVAMLAVANNPDLKLARDDLGIARAQAYSAGLLPDPQLSVSSDYPGAAGATRAFNYGLSIDVMAIVLRSANKQSADATAAKIDLGLLWQEWQVVAQARQLFIKTRFQQDTLPLLREQRDLARTRYERMAAARRDGNLTDDVLSTALLAYSDARKQYTDAERSAAQTHHDLNALLGLAPDVQLQLQPALPAQLPSPLQSQPGSDDAPPPDDTIDTALANLAQRRPDLIALQAGYEAQEQKYRAAILSQFPSLSVGFVRASDTSNIYTSGFQINLSLPIFNRNQGNVAIEKATRQRLRDEYQMRLNQAYADVARLREDSTILARQLQQTESALPDVEHAAQQAAAAYAEHNLALGAFTDAQSAALTKRIDVATLRESLAEQRVGLQALLGSAIPDAFSSAQTFTDTHAK</sequence>
<feature type="chain" id="PRO_5012259521" evidence="3">
    <location>
        <begin position="20"/>
        <end position="501"/>
    </location>
</feature>
<dbReference type="PANTHER" id="PTHR30203">
    <property type="entry name" value="OUTER MEMBRANE CATION EFFLUX PROTEIN"/>
    <property type="match status" value="1"/>
</dbReference>
<accession>A0A1X7IZV2</accession>
<protein>
    <submittedName>
        <fullName evidence="4">Outer membrane protein TolC</fullName>
    </submittedName>
</protein>
<comment type="similarity">
    <text evidence="1">Belongs to the outer membrane factor (OMF) (TC 1.B.17) family.</text>
</comment>
<keyword evidence="3" id="KW-0732">Signal</keyword>
<feature type="compositionally biased region" description="Low complexity" evidence="2">
    <location>
        <begin position="285"/>
        <end position="298"/>
    </location>
</feature>
<gene>
    <name evidence="4" type="ORF">SAMN06265784_10227</name>
</gene>
<proteinExistence type="inferred from homology"/>
<dbReference type="Proteomes" id="UP000193228">
    <property type="component" value="Unassembled WGS sequence"/>
</dbReference>
<feature type="region of interest" description="Disordered" evidence="2">
    <location>
        <begin position="285"/>
        <end position="305"/>
    </location>
</feature>
<dbReference type="GO" id="GO:0015562">
    <property type="term" value="F:efflux transmembrane transporter activity"/>
    <property type="evidence" value="ECO:0007669"/>
    <property type="project" value="InterPro"/>
</dbReference>
<reference evidence="5" key="1">
    <citation type="submission" date="2017-04" db="EMBL/GenBank/DDBJ databases">
        <authorList>
            <person name="Varghese N."/>
            <person name="Submissions S."/>
        </authorList>
    </citation>
    <scope>NUCLEOTIDE SEQUENCE [LARGE SCALE GENOMIC DNA]</scope>
    <source>
        <strain evidence="5">LMG 29540</strain>
    </source>
</reference>
<dbReference type="InterPro" id="IPR010131">
    <property type="entry name" value="MdtP/NodT-like"/>
</dbReference>
<evidence type="ECO:0000256" key="3">
    <source>
        <dbReference type="SAM" id="SignalP"/>
    </source>
</evidence>
<evidence type="ECO:0000256" key="1">
    <source>
        <dbReference type="ARBA" id="ARBA00007613"/>
    </source>
</evidence>
<dbReference type="Pfam" id="PF02321">
    <property type="entry name" value="OEP"/>
    <property type="match status" value="1"/>
</dbReference>
<dbReference type="InterPro" id="IPR003423">
    <property type="entry name" value="OMP_efflux"/>
</dbReference>
<dbReference type="EMBL" id="FXAT01000002">
    <property type="protein sequence ID" value="SMG20923.1"/>
    <property type="molecule type" value="Genomic_DNA"/>
</dbReference>
<dbReference type="AlphaFoldDB" id="A0A1X7IZV2"/>
<keyword evidence="5" id="KW-1185">Reference proteome</keyword>
<dbReference type="Gene3D" id="1.20.1600.10">
    <property type="entry name" value="Outer membrane efflux proteins (OEP)"/>
    <property type="match status" value="1"/>
</dbReference>
<dbReference type="STRING" id="1515439.SAMN06265784_10227"/>
<evidence type="ECO:0000313" key="4">
    <source>
        <dbReference type="EMBL" id="SMG20923.1"/>
    </source>
</evidence>
<feature type="signal peptide" evidence="3">
    <location>
        <begin position="1"/>
        <end position="19"/>
    </location>
</feature>
<evidence type="ECO:0000256" key="2">
    <source>
        <dbReference type="SAM" id="MobiDB-lite"/>
    </source>
</evidence>
<evidence type="ECO:0000313" key="5">
    <source>
        <dbReference type="Proteomes" id="UP000193228"/>
    </source>
</evidence>
<dbReference type="SUPFAM" id="SSF56954">
    <property type="entry name" value="Outer membrane efflux proteins (OEP)"/>
    <property type="match status" value="1"/>
</dbReference>
<dbReference type="PANTHER" id="PTHR30203:SF24">
    <property type="entry name" value="BLR4935 PROTEIN"/>
    <property type="match status" value="1"/>
</dbReference>